<dbReference type="GO" id="GO:0007165">
    <property type="term" value="P:signal transduction"/>
    <property type="evidence" value="ECO:0007669"/>
    <property type="project" value="InterPro"/>
</dbReference>
<organism evidence="3 4">
    <name type="scientific">Pinctada imbricata</name>
    <name type="common">Atlantic pearl-oyster</name>
    <name type="synonym">Pinctada martensii</name>
    <dbReference type="NCBI Taxonomy" id="66713"/>
    <lineage>
        <taxon>Eukaryota</taxon>
        <taxon>Metazoa</taxon>
        <taxon>Spiralia</taxon>
        <taxon>Lophotrochozoa</taxon>
        <taxon>Mollusca</taxon>
        <taxon>Bivalvia</taxon>
        <taxon>Autobranchia</taxon>
        <taxon>Pteriomorphia</taxon>
        <taxon>Pterioida</taxon>
        <taxon>Pterioidea</taxon>
        <taxon>Pteriidae</taxon>
        <taxon>Pinctada</taxon>
    </lineage>
</organism>
<proteinExistence type="predicted"/>
<evidence type="ECO:0000259" key="2">
    <source>
        <dbReference type="PROSITE" id="PS50105"/>
    </source>
</evidence>
<dbReference type="EMBL" id="VSWD01000010">
    <property type="protein sequence ID" value="KAK3089860.1"/>
    <property type="molecule type" value="Genomic_DNA"/>
</dbReference>
<dbReference type="InterPro" id="IPR035897">
    <property type="entry name" value="Toll_tir_struct_dom_sf"/>
</dbReference>
<feature type="domain" description="SAM" evidence="2">
    <location>
        <begin position="274"/>
        <end position="339"/>
    </location>
</feature>
<keyword evidence="4" id="KW-1185">Reference proteome</keyword>
<dbReference type="PANTHER" id="PTHR47508:SF2">
    <property type="entry name" value="TIR DOMAIN-CONTAINING PROTEIN"/>
    <property type="match status" value="1"/>
</dbReference>
<dbReference type="PANTHER" id="PTHR47508">
    <property type="entry name" value="SAM DOMAIN-CONTAINING PROTEIN-RELATED"/>
    <property type="match status" value="1"/>
</dbReference>
<protein>
    <recommendedName>
        <fullName evidence="2">SAM domain-containing protein</fullName>
    </recommendedName>
</protein>
<dbReference type="InterPro" id="IPR001660">
    <property type="entry name" value="SAM"/>
</dbReference>
<dbReference type="SUPFAM" id="SSF47769">
    <property type="entry name" value="SAM/Pointed domain"/>
    <property type="match status" value="1"/>
</dbReference>
<dbReference type="Gene3D" id="3.40.50.10140">
    <property type="entry name" value="Toll/interleukin-1 receptor homology (TIR) domain"/>
    <property type="match status" value="2"/>
</dbReference>
<accession>A0AA89BNV1</accession>
<dbReference type="PROSITE" id="PS50105">
    <property type="entry name" value="SAM_DOMAIN"/>
    <property type="match status" value="1"/>
</dbReference>
<dbReference type="AlphaFoldDB" id="A0AA89BNV1"/>
<dbReference type="Proteomes" id="UP001186944">
    <property type="component" value="Unassembled WGS sequence"/>
</dbReference>
<dbReference type="SUPFAM" id="SSF52200">
    <property type="entry name" value="Toll/Interleukin receptor TIR domain"/>
    <property type="match status" value="2"/>
</dbReference>
<reference evidence="3" key="1">
    <citation type="submission" date="2019-08" db="EMBL/GenBank/DDBJ databases">
        <title>The improved chromosome-level genome for the pearl oyster Pinctada fucata martensii using PacBio sequencing and Hi-C.</title>
        <authorList>
            <person name="Zheng Z."/>
        </authorList>
    </citation>
    <scope>NUCLEOTIDE SEQUENCE</scope>
    <source>
        <strain evidence="3">ZZ-2019</strain>
        <tissue evidence="3">Adductor muscle</tissue>
    </source>
</reference>
<evidence type="ECO:0000313" key="3">
    <source>
        <dbReference type="EMBL" id="KAK3089860.1"/>
    </source>
</evidence>
<dbReference type="Pfam" id="PF07647">
    <property type="entry name" value="SAM_2"/>
    <property type="match status" value="1"/>
</dbReference>
<feature type="compositionally biased region" description="Polar residues" evidence="1">
    <location>
        <begin position="58"/>
        <end position="69"/>
    </location>
</feature>
<sequence>MSQENNKDVHNAVTVEIKDENGMDDVNQFDSVSNVKSHTEIIKPQISSQRENSKNALKDSTNLQNSGSFRRSEGLTFPTPHTSQSQRLKKMKKGICVSYSPDAGFLERKFVVELVRQLKENNLAEDIWFDKDENNTDSPCWFSLRMEAIEKCRAAVLVLSDSYFMCPVSVYEGKTLIERKKADPHSVAIFPVIFSPFEKTEIIQKEFSAITRSAVDLTISEHLKLSLAEKTSVVIGALMEDLERYATINAAPVPSTPPDTEFTGEYRKKKICQWNPSDLQEWLFKLGIKEFYRQSLAESMVDGFLLMSLTDQDMIHQLGIDSRVVRKKIMQQILQTLDKEHRSPDNWHLRSRAQRSKPDIIYLVYDPTDVRLAQNMKADLKKKNLQVIHHDSLKLGRSKEEFLAINGPSIAQATQVIVLLTEASTGSPFVFHEVLFADWLGKKLVSAMFKNVWNILRASIKAVLGDCPAVDFETKMYNESLDVLEHHIKPLRRVPGVVLEQSYLNKMADGLKPLEMLATSRNGVLPKPVNGEGDPHVFISYQWDMQGRVEEIKELLENNGLLCWADVSMTGPPRGHSSRSTRSSVVHMDTGAETLQSQIQRNMKAASVVLSCITPKYLQSDNCKKDLTLAEMFNKPIIPVLLRFSPQESAPEQVRKILAGLNCIDLSNDRLYKQNLSTLLEKVKKIVTTKGYSKPY</sequence>
<feature type="region of interest" description="Disordered" evidence="1">
    <location>
        <begin position="16"/>
        <end position="88"/>
    </location>
</feature>
<comment type="caution">
    <text evidence="3">The sequence shown here is derived from an EMBL/GenBank/DDBJ whole genome shotgun (WGS) entry which is preliminary data.</text>
</comment>
<gene>
    <name evidence="3" type="ORF">FSP39_007155</name>
</gene>
<evidence type="ECO:0000313" key="4">
    <source>
        <dbReference type="Proteomes" id="UP001186944"/>
    </source>
</evidence>
<name>A0AA89BNV1_PINIB</name>
<dbReference type="InterPro" id="IPR013761">
    <property type="entry name" value="SAM/pointed_sf"/>
</dbReference>
<dbReference type="InterPro" id="IPR000157">
    <property type="entry name" value="TIR_dom"/>
</dbReference>
<dbReference type="Pfam" id="PF13676">
    <property type="entry name" value="TIR_2"/>
    <property type="match status" value="1"/>
</dbReference>
<evidence type="ECO:0000256" key="1">
    <source>
        <dbReference type="SAM" id="MobiDB-lite"/>
    </source>
</evidence>
<dbReference type="SMART" id="SM00454">
    <property type="entry name" value="SAM"/>
    <property type="match status" value="1"/>
</dbReference>
<dbReference type="Gene3D" id="1.10.150.50">
    <property type="entry name" value="Transcription Factor, Ets-1"/>
    <property type="match status" value="1"/>
</dbReference>